<dbReference type="InParanoid" id="A0A1X7VB19"/>
<reference evidence="1" key="1">
    <citation type="submission" date="2017-05" db="UniProtKB">
        <authorList>
            <consortium name="EnsemblMetazoa"/>
        </authorList>
    </citation>
    <scope>IDENTIFICATION</scope>
</reference>
<organism evidence="1">
    <name type="scientific">Amphimedon queenslandica</name>
    <name type="common">Sponge</name>
    <dbReference type="NCBI Taxonomy" id="400682"/>
    <lineage>
        <taxon>Eukaryota</taxon>
        <taxon>Metazoa</taxon>
        <taxon>Porifera</taxon>
        <taxon>Demospongiae</taxon>
        <taxon>Heteroscleromorpha</taxon>
        <taxon>Haplosclerida</taxon>
        <taxon>Niphatidae</taxon>
        <taxon>Amphimedon</taxon>
    </lineage>
</organism>
<name>A0A1X7VB19_AMPQE</name>
<accession>A0A1X7VB19</accession>
<protein>
    <submittedName>
        <fullName evidence="1">Uncharacterized protein</fullName>
    </submittedName>
</protein>
<proteinExistence type="predicted"/>
<dbReference type="EnsemblMetazoa" id="Aqu2.1.36939_001">
    <property type="protein sequence ID" value="Aqu2.1.36939_001"/>
    <property type="gene ID" value="Aqu2.1.36939"/>
</dbReference>
<sequence length="119" mass="13356">MEVSEETHWFLTDSCTRGVSNETRKHTRNYFKLPKVDTPRSLRLDTVMKTVAPQSAQSADEELARLQTFILEILAPLTAILGGAKEMTVQDIREAQITASILIGNANAKLTCLRREKLI</sequence>
<dbReference type="AlphaFoldDB" id="A0A1X7VB19"/>
<evidence type="ECO:0000313" key="1">
    <source>
        <dbReference type="EnsemblMetazoa" id="Aqu2.1.36939_001"/>
    </source>
</evidence>